<evidence type="ECO:0000313" key="2">
    <source>
        <dbReference type="Proteomes" id="UP001610563"/>
    </source>
</evidence>
<proteinExistence type="predicted"/>
<dbReference type="EMBL" id="JBFTWV010000239">
    <property type="protein sequence ID" value="KAL2783400.1"/>
    <property type="molecule type" value="Genomic_DNA"/>
</dbReference>
<organism evidence="1 2">
    <name type="scientific">Aspergillus keveii</name>
    <dbReference type="NCBI Taxonomy" id="714993"/>
    <lineage>
        <taxon>Eukaryota</taxon>
        <taxon>Fungi</taxon>
        <taxon>Dikarya</taxon>
        <taxon>Ascomycota</taxon>
        <taxon>Pezizomycotina</taxon>
        <taxon>Eurotiomycetes</taxon>
        <taxon>Eurotiomycetidae</taxon>
        <taxon>Eurotiales</taxon>
        <taxon>Aspergillaceae</taxon>
        <taxon>Aspergillus</taxon>
        <taxon>Aspergillus subgen. Nidulantes</taxon>
    </lineage>
</organism>
<comment type="caution">
    <text evidence="1">The sequence shown here is derived from an EMBL/GenBank/DDBJ whole genome shotgun (WGS) entry which is preliminary data.</text>
</comment>
<dbReference type="Proteomes" id="UP001610563">
    <property type="component" value="Unassembled WGS sequence"/>
</dbReference>
<sequence>MYNPKPTYYGPTHQFEVKVPLQIQPALRIPSTNPLPTHQHTNPHSPLHHLLYEPSKPMNFPLKRNKMIIPAKPHGTPRLAAGIRLRRDMNHPHVPDQSAYAVELVGARAAFPSASLRGKWCVWGWRRRCWGGHRG</sequence>
<gene>
    <name evidence="1" type="ORF">BJX66DRAFT_318561</name>
</gene>
<name>A0ABR4FJI3_9EURO</name>
<reference evidence="1 2" key="1">
    <citation type="submission" date="2024-07" db="EMBL/GenBank/DDBJ databases">
        <title>Section-level genome sequencing and comparative genomics of Aspergillus sections Usti and Cavernicolus.</title>
        <authorList>
            <consortium name="Lawrence Berkeley National Laboratory"/>
            <person name="Nybo J.L."/>
            <person name="Vesth T.C."/>
            <person name="Theobald S."/>
            <person name="Frisvad J.C."/>
            <person name="Larsen T.O."/>
            <person name="Kjaerboelling I."/>
            <person name="Rothschild-Mancinelli K."/>
            <person name="Lyhne E.K."/>
            <person name="Kogle M.E."/>
            <person name="Barry K."/>
            <person name="Clum A."/>
            <person name="Na H."/>
            <person name="Ledsgaard L."/>
            <person name="Lin J."/>
            <person name="Lipzen A."/>
            <person name="Kuo A."/>
            <person name="Riley R."/>
            <person name="Mondo S."/>
            <person name="Labutti K."/>
            <person name="Haridas S."/>
            <person name="Pangalinan J."/>
            <person name="Salamov A.A."/>
            <person name="Simmons B.A."/>
            <person name="Magnuson J.K."/>
            <person name="Chen J."/>
            <person name="Drula E."/>
            <person name="Henrissat B."/>
            <person name="Wiebenga A."/>
            <person name="Lubbers R.J."/>
            <person name="Gomes A.C."/>
            <person name="Makela M.R."/>
            <person name="Stajich J."/>
            <person name="Grigoriev I.V."/>
            <person name="Mortensen U.H."/>
            <person name="De Vries R.P."/>
            <person name="Baker S.E."/>
            <person name="Andersen M.R."/>
        </authorList>
    </citation>
    <scope>NUCLEOTIDE SEQUENCE [LARGE SCALE GENOMIC DNA]</scope>
    <source>
        <strain evidence="1 2">CBS 209.92</strain>
    </source>
</reference>
<evidence type="ECO:0000313" key="1">
    <source>
        <dbReference type="EMBL" id="KAL2783400.1"/>
    </source>
</evidence>
<protein>
    <submittedName>
        <fullName evidence="1">Uncharacterized protein</fullName>
    </submittedName>
</protein>
<accession>A0ABR4FJI3</accession>
<keyword evidence="2" id="KW-1185">Reference proteome</keyword>